<proteinExistence type="predicted"/>
<gene>
    <name evidence="1" type="ORF">FHQ18_08835</name>
</gene>
<dbReference type="AlphaFoldDB" id="A0A5A8F2X3"/>
<reference evidence="1 2" key="1">
    <citation type="submission" date="2019-06" db="EMBL/GenBank/DDBJ databases">
        <title>Genomic insights into carbon and energy metabolism of Deferribacter autotrophicus revealed new metabolic traits in the phylum Deferribacteres.</title>
        <authorList>
            <person name="Slobodkin A.I."/>
            <person name="Slobodkina G.B."/>
            <person name="Allioux M."/>
            <person name="Alain K."/>
            <person name="Jebbar M."/>
            <person name="Shadrin V."/>
            <person name="Kublanov I.V."/>
            <person name="Toshchakov S.V."/>
            <person name="Bonch-Osmolovskaya E.A."/>
        </authorList>
    </citation>
    <scope>NUCLEOTIDE SEQUENCE [LARGE SCALE GENOMIC DNA]</scope>
    <source>
        <strain evidence="1 2">SL50</strain>
    </source>
</reference>
<dbReference type="Proteomes" id="UP000322876">
    <property type="component" value="Unassembled WGS sequence"/>
</dbReference>
<dbReference type="EMBL" id="VFJB01000006">
    <property type="protein sequence ID" value="KAA0257839.1"/>
    <property type="molecule type" value="Genomic_DNA"/>
</dbReference>
<dbReference type="Pfam" id="PF13597">
    <property type="entry name" value="NRDD"/>
    <property type="match status" value="1"/>
</dbReference>
<evidence type="ECO:0000313" key="2">
    <source>
        <dbReference type="Proteomes" id="UP000322876"/>
    </source>
</evidence>
<protein>
    <submittedName>
        <fullName evidence="1">Uncharacterized protein</fullName>
    </submittedName>
</protein>
<dbReference type="InterPro" id="IPR012833">
    <property type="entry name" value="NrdD"/>
</dbReference>
<accession>A0A5A8F2X3</accession>
<name>A0A5A8F2X3_9BACT</name>
<evidence type="ECO:0000313" key="1">
    <source>
        <dbReference type="EMBL" id="KAA0257839.1"/>
    </source>
</evidence>
<dbReference type="GO" id="GO:0006260">
    <property type="term" value="P:DNA replication"/>
    <property type="evidence" value="ECO:0007669"/>
    <property type="project" value="InterPro"/>
</dbReference>
<keyword evidence="2" id="KW-1185">Reference proteome</keyword>
<sequence>MKKEEILKKITELESKLKDIKGEKCEVYSRVVGYHRPVQNWNEGKQEEFGERFEYGFEQ</sequence>
<comment type="caution">
    <text evidence="1">The sequence shown here is derived from an EMBL/GenBank/DDBJ whole genome shotgun (WGS) entry which is preliminary data.</text>
</comment>
<dbReference type="GO" id="GO:0008998">
    <property type="term" value="F:ribonucleoside-triphosphate reductase (thioredoxin) activity"/>
    <property type="evidence" value="ECO:0007669"/>
    <property type="project" value="InterPro"/>
</dbReference>
<organism evidence="1 2">
    <name type="scientific">Deferribacter autotrophicus</name>
    <dbReference type="NCBI Taxonomy" id="500465"/>
    <lineage>
        <taxon>Bacteria</taxon>
        <taxon>Pseudomonadati</taxon>
        <taxon>Deferribacterota</taxon>
        <taxon>Deferribacteres</taxon>
        <taxon>Deferribacterales</taxon>
        <taxon>Deferribacteraceae</taxon>
        <taxon>Deferribacter</taxon>
    </lineage>
</organism>